<sequence>MFVNTDPVFVAENSGTDKALKSIKRAGSYSTSSSNNSCIPLEMRSLLLLILSVTVALAAPPTTHKPGRPTTTYKPHNSQVIELVEEGLDKNITRKPRPPSTTQKPYTVHAEDLVDDDLHRNATRSPRPTTQKPHNLTAAEHELAFPGSIRMPPCDIYCRGSLDVRECCRTHGLKTGHCHWWSGAWCD</sequence>
<dbReference type="EMBL" id="CAJFDI010000005">
    <property type="protein sequence ID" value="CAD5230058.1"/>
    <property type="molecule type" value="Genomic_DNA"/>
</dbReference>
<name>A0A1I7SDN5_BURXY</name>
<reference evidence="3" key="2">
    <citation type="submission" date="2020-08" db="EMBL/GenBank/DDBJ databases">
        <authorList>
            <person name="Kikuchi T."/>
        </authorList>
    </citation>
    <scope>NUCLEOTIDE SEQUENCE</scope>
    <source>
        <strain evidence="2">Ka4C1</strain>
    </source>
</reference>
<evidence type="ECO:0000313" key="3">
    <source>
        <dbReference type="EMBL" id="CAG9120920.1"/>
    </source>
</evidence>
<evidence type="ECO:0000313" key="6">
    <source>
        <dbReference type="WBParaSite" id="BXY_1114200.1"/>
    </source>
</evidence>
<dbReference type="EMBL" id="CAJFCV020000005">
    <property type="protein sequence ID" value="CAG9120920.1"/>
    <property type="molecule type" value="Genomic_DNA"/>
</dbReference>
<organism evidence="4 6">
    <name type="scientific">Bursaphelenchus xylophilus</name>
    <name type="common">Pinewood nematode worm</name>
    <name type="synonym">Aphelenchoides xylophilus</name>
    <dbReference type="NCBI Taxonomy" id="6326"/>
    <lineage>
        <taxon>Eukaryota</taxon>
        <taxon>Metazoa</taxon>
        <taxon>Ecdysozoa</taxon>
        <taxon>Nematoda</taxon>
        <taxon>Chromadorea</taxon>
        <taxon>Rhabditida</taxon>
        <taxon>Tylenchina</taxon>
        <taxon>Tylenchomorpha</taxon>
        <taxon>Aphelenchoidea</taxon>
        <taxon>Aphelenchoididae</taxon>
        <taxon>Bursaphelenchus</taxon>
    </lineage>
</organism>
<evidence type="ECO:0000313" key="4">
    <source>
        <dbReference type="Proteomes" id="UP000095284"/>
    </source>
</evidence>
<dbReference type="AlphaFoldDB" id="A0A1I7SDN5"/>
<dbReference type="Proteomes" id="UP000582659">
    <property type="component" value="Unassembled WGS sequence"/>
</dbReference>
<feature type="region of interest" description="Disordered" evidence="1">
    <location>
        <begin position="116"/>
        <end position="137"/>
    </location>
</feature>
<reference evidence="6" key="1">
    <citation type="submission" date="2016-11" db="UniProtKB">
        <authorList>
            <consortium name="WormBaseParasite"/>
        </authorList>
    </citation>
    <scope>IDENTIFICATION</scope>
</reference>
<dbReference type="Proteomes" id="UP000659654">
    <property type="component" value="Unassembled WGS sequence"/>
</dbReference>
<keyword evidence="5" id="KW-1185">Reference proteome</keyword>
<evidence type="ECO:0000256" key="1">
    <source>
        <dbReference type="SAM" id="MobiDB-lite"/>
    </source>
</evidence>
<protein>
    <submittedName>
        <fullName evidence="2">(pine wood nematode) hypothetical protein</fullName>
    </submittedName>
</protein>
<evidence type="ECO:0000313" key="5">
    <source>
        <dbReference type="Proteomes" id="UP000659654"/>
    </source>
</evidence>
<evidence type="ECO:0000313" key="2">
    <source>
        <dbReference type="EMBL" id="CAD5230058.1"/>
    </source>
</evidence>
<feature type="compositionally biased region" description="Polar residues" evidence="1">
    <location>
        <begin position="123"/>
        <end position="134"/>
    </location>
</feature>
<dbReference type="SMR" id="A0A1I7SDN5"/>
<gene>
    <name evidence="2" type="ORF">BXYJ_LOCUS10797</name>
</gene>
<dbReference type="Proteomes" id="UP000095284">
    <property type="component" value="Unplaced"/>
</dbReference>
<proteinExistence type="predicted"/>
<accession>A0A1I7SDN5</accession>
<dbReference type="WBParaSite" id="BXY_1114200.1">
    <property type="protein sequence ID" value="BXY_1114200.1"/>
    <property type="gene ID" value="BXY_1114200"/>
</dbReference>